<reference evidence="1" key="1">
    <citation type="journal article" date="2020" name="Nature">
        <title>Giant virus diversity and host interactions through global metagenomics.</title>
        <authorList>
            <person name="Schulz F."/>
            <person name="Roux S."/>
            <person name="Paez-Espino D."/>
            <person name="Jungbluth S."/>
            <person name="Walsh D.A."/>
            <person name="Denef V.J."/>
            <person name="McMahon K.D."/>
            <person name="Konstantinidis K.T."/>
            <person name="Eloe-Fadrosh E.A."/>
            <person name="Kyrpides N.C."/>
            <person name="Woyke T."/>
        </authorList>
    </citation>
    <scope>NUCLEOTIDE SEQUENCE</scope>
    <source>
        <strain evidence="1">GVMAG-M-3300017651-5</strain>
    </source>
</reference>
<dbReference type="AlphaFoldDB" id="A0A6C0BKC5"/>
<proteinExistence type="predicted"/>
<evidence type="ECO:0000313" key="1">
    <source>
        <dbReference type="EMBL" id="QHS92815.1"/>
    </source>
</evidence>
<sequence>MYVYGSNQSTTTSKLKERYHLTSRTNTSIRSSREISYSFPYVVGIIPLKLTQT</sequence>
<organism evidence="1">
    <name type="scientific">viral metagenome</name>
    <dbReference type="NCBI Taxonomy" id="1070528"/>
    <lineage>
        <taxon>unclassified sequences</taxon>
        <taxon>metagenomes</taxon>
        <taxon>organismal metagenomes</taxon>
    </lineage>
</organism>
<accession>A0A6C0BKC5</accession>
<protein>
    <submittedName>
        <fullName evidence="1">Uncharacterized protein</fullName>
    </submittedName>
</protein>
<name>A0A6C0BKC5_9ZZZZ</name>
<dbReference type="EMBL" id="MN739192">
    <property type="protein sequence ID" value="QHS92815.1"/>
    <property type="molecule type" value="Genomic_DNA"/>
</dbReference>